<evidence type="ECO:0000313" key="2">
    <source>
        <dbReference type="EMBL" id="MBE6832687.1"/>
    </source>
</evidence>
<feature type="domain" description="HTH cro/C1-type" evidence="1">
    <location>
        <begin position="6"/>
        <end position="40"/>
    </location>
</feature>
<dbReference type="EMBL" id="SVNY01000002">
    <property type="protein sequence ID" value="MBE6832687.1"/>
    <property type="molecule type" value="Genomic_DNA"/>
</dbReference>
<dbReference type="RefSeq" id="WP_154653153.1">
    <property type="nucleotide sequence ID" value="NZ_SVNY01000002.1"/>
</dbReference>
<comment type="caution">
    <text evidence="2">The sequence shown here is derived from an EMBL/GenBank/DDBJ whole genome shotgun (WGS) entry which is preliminary data.</text>
</comment>
<name>A0A928KQ36_9FIRM</name>
<accession>A0A928KQ36</accession>
<gene>
    <name evidence="2" type="ORF">E7512_03760</name>
</gene>
<sequence>MLRLVVSRQTVSKWETDQTVPDLTKTKLLCELYRVSYDQLISGNTVGGDWTSMDSAADEID</sequence>
<reference evidence="2" key="1">
    <citation type="submission" date="2019-04" db="EMBL/GenBank/DDBJ databases">
        <title>Evolution of Biomass-Degrading Anaerobic Consortia Revealed by Metagenomics.</title>
        <authorList>
            <person name="Peng X."/>
        </authorList>
    </citation>
    <scope>NUCLEOTIDE SEQUENCE</scope>
    <source>
        <strain evidence="2">SIG551</strain>
    </source>
</reference>
<dbReference type="CDD" id="cd00093">
    <property type="entry name" value="HTH_XRE"/>
    <property type="match status" value="1"/>
</dbReference>
<dbReference type="PROSITE" id="PS50943">
    <property type="entry name" value="HTH_CROC1"/>
    <property type="match status" value="1"/>
</dbReference>
<proteinExistence type="predicted"/>
<evidence type="ECO:0000313" key="3">
    <source>
        <dbReference type="Proteomes" id="UP000754750"/>
    </source>
</evidence>
<dbReference type="Gene3D" id="1.10.260.40">
    <property type="entry name" value="lambda repressor-like DNA-binding domains"/>
    <property type="match status" value="1"/>
</dbReference>
<dbReference type="GO" id="GO:0003677">
    <property type="term" value="F:DNA binding"/>
    <property type="evidence" value="ECO:0007669"/>
    <property type="project" value="InterPro"/>
</dbReference>
<protein>
    <submittedName>
        <fullName evidence="2">Helix-turn-helix transcriptional regulator</fullName>
    </submittedName>
</protein>
<dbReference type="SUPFAM" id="SSF47413">
    <property type="entry name" value="lambda repressor-like DNA-binding domains"/>
    <property type="match status" value="1"/>
</dbReference>
<organism evidence="2 3">
    <name type="scientific">Faecalispora sporosphaeroides</name>
    <dbReference type="NCBI Taxonomy" id="1549"/>
    <lineage>
        <taxon>Bacteria</taxon>
        <taxon>Bacillati</taxon>
        <taxon>Bacillota</taxon>
        <taxon>Clostridia</taxon>
        <taxon>Eubacteriales</taxon>
        <taxon>Oscillospiraceae</taxon>
        <taxon>Faecalispora</taxon>
    </lineage>
</organism>
<dbReference type="InterPro" id="IPR010982">
    <property type="entry name" value="Lambda_DNA-bd_dom_sf"/>
</dbReference>
<dbReference type="InterPro" id="IPR001387">
    <property type="entry name" value="Cro/C1-type_HTH"/>
</dbReference>
<dbReference type="Proteomes" id="UP000754750">
    <property type="component" value="Unassembled WGS sequence"/>
</dbReference>
<evidence type="ECO:0000259" key="1">
    <source>
        <dbReference type="PROSITE" id="PS50943"/>
    </source>
</evidence>
<dbReference type="Pfam" id="PF01381">
    <property type="entry name" value="HTH_3"/>
    <property type="match status" value="1"/>
</dbReference>
<dbReference type="AlphaFoldDB" id="A0A928KQ36"/>